<dbReference type="RefSeq" id="WP_221331486.1">
    <property type="nucleotide sequence ID" value="NZ_JACHDB010000001.1"/>
</dbReference>
<dbReference type="InterPro" id="IPR027417">
    <property type="entry name" value="P-loop_NTPase"/>
</dbReference>
<organism evidence="1 2">
    <name type="scientific">Nocardiopsis composta</name>
    <dbReference type="NCBI Taxonomy" id="157465"/>
    <lineage>
        <taxon>Bacteria</taxon>
        <taxon>Bacillati</taxon>
        <taxon>Actinomycetota</taxon>
        <taxon>Actinomycetes</taxon>
        <taxon>Streptosporangiales</taxon>
        <taxon>Nocardiopsidaceae</taxon>
        <taxon>Nocardiopsis</taxon>
    </lineage>
</organism>
<sequence length="427" mass="46845">MNLDALTRHLSRAQIRSITGAMDTPQIALWSGAVSSGKTISSLLAFLILLTRAPSHGLVVIVGRTLQTIERNLIDPLQSPELFGPLAGQVHHTAGSTTAVILGRTVHLVGASDARAESRIRGATVALAYVDEATLVPQSFWMMLLSRLRVRGAKLLATTNPDYPGHWLRQDFVLRASAVGMRHWHFTLDDNPSLDPAYVALLKSQYTGLWFRRFILGEWIAGEGSVYDMWDPEAHVVAWERLPRMQRLLCAGVDYGTTNPTSALLLGLGEDGLLYLVDEQRHEPRREAQRLTDAELSARLRAWIAAEHLPHGGRVPVEYVAVDPSAASLRVQLYRDGLATTPAHNDVLHGISMVANLLARRQLLVSDRCTGWIGEVGGYAWDPKATEKGQDAPIKADDHSLDAGRYAVATSEALWRPHLVDPMGLAA</sequence>
<reference evidence="1 2" key="1">
    <citation type="submission" date="2020-08" db="EMBL/GenBank/DDBJ databases">
        <title>Sequencing the genomes of 1000 actinobacteria strains.</title>
        <authorList>
            <person name="Klenk H.-P."/>
        </authorList>
    </citation>
    <scope>NUCLEOTIDE SEQUENCE [LARGE SCALE GENOMIC DNA]</scope>
    <source>
        <strain evidence="1 2">DSM 44551</strain>
    </source>
</reference>
<dbReference type="Pfam" id="PF03237">
    <property type="entry name" value="Terminase_6N"/>
    <property type="match status" value="1"/>
</dbReference>
<evidence type="ECO:0000313" key="1">
    <source>
        <dbReference type="EMBL" id="MBB5431339.1"/>
    </source>
</evidence>
<evidence type="ECO:0000313" key="2">
    <source>
        <dbReference type="Proteomes" id="UP000572635"/>
    </source>
</evidence>
<proteinExistence type="predicted"/>
<gene>
    <name evidence="1" type="ORF">HDA36_001423</name>
</gene>
<comment type="caution">
    <text evidence="1">The sequence shown here is derived from an EMBL/GenBank/DDBJ whole genome shotgun (WGS) entry which is preliminary data.</text>
</comment>
<dbReference type="InterPro" id="IPR006437">
    <property type="entry name" value="Phage_terminase_lsu"/>
</dbReference>
<name>A0A7W8QJW0_9ACTN</name>
<dbReference type="SUPFAM" id="SSF52540">
    <property type="entry name" value="P-loop containing nucleoside triphosphate hydrolases"/>
    <property type="match status" value="1"/>
</dbReference>
<dbReference type="EMBL" id="JACHDB010000001">
    <property type="protein sequence ID" value="MBB5431339.1"/>
    <property type="molecule type" value="Genomic_DNA"/>
</dbReference>
<keyword evidence="2" id="KW-1185">Reference proteome</keyword>
<dbReference type="Gene3D" id="3.30.420.280">
    <property type="match status" value="1"/>
</dbReference>
<accession>A0A7W8QJW0</accession>
<dbReference type="Proteomes" id="UP000572635">
    <property type="component" value="Unassembled WGS sequence"/>
</dbReference>
<dbReference type="Gene3D" id="3.40.50.300">
    <property type="entry name" value="P-loop containing nucleotide triphosphate hydrolases"/>
    <property type="match status" value="1"/>
</dbReference>
<dbReference type="AlphaFoldDB" id="A0A7W8QJW0"/>
<dbReference type="NCBIfam" id="TIGR01547">
    <property type="entry name" value="phage_term_2"/>
    <property type="match status" value="1"/>
</dbReference>
<protein>
    <submittedName>
        <fullName evidence="1">PBSX family phage terminase large subunit</fullName>
    </submittedName>
</protein>